<evidence type="ECO:0000256" key="2">
    <source>
        <dbReference type="ARBA" id="ARBA00022741"/>
    </source>
</evidence>
<dbReference type="NCBIfam" id="NF000908">
    <property type="entry name" value="PRK00089.1"/>
    <property type="match status" value="1"/>
</dbReference>
<dbReference type="GO" id="GO:0005829">
    <property type="term" value="C:cytosol"/>
    <property type="evidence" value="ECO:0007669"/>
    <property type="project" value="TreeGrafter"/>
</dbReference>
<dbReference type="PANTHER" id="PTHR42698">
    <property type="entry name" value="GTPASE ERA"/>
    <property type="match status" value="1"/>
</dbReference>
<dbReference type="GO" id="GO:0043024">
    <property type="term" value="F:ribosomal small subunit binding"/>
    <property type="evidence" value="ECO:0007669"/>
    <property type="project" value="TreeGrafter"/>
</dbReference>
<sequence length="233" mass="26516">MNKIESKFGYVSIIGAPNVGKSTLVNSLVGQKVSIVTRKEQTTRNRIIGIFSEGDSQIVMVDTPGIFKAKRKLDRAMVLSAWSSLKDADLIVLVVEANKDIKINDMVIKHLNAMKGFNKNKLVCVINKIDLIQKRSLLSLTKNIQTYIDCKQYFFLSALKKDGIKDLKTYLSNNIPRGQWLYPKNQISDIKSRLMASEIVREKLMNILHQELPYELAVETEDWNEQKDGSVRI</sequence>
<dbReference type="InterPro" id="IPR005662">
    <property type="entry name" value="GTPase_Era-like"/>
</dbReference>
<dbReference type="InterPro" id="IPR005225">
    <property type="entry name" value="Small_GTP-bd"/>
</dbReference>
<gene>
    <name evidence="5" type="ORF">METZ01_LOCUS383099</name>
</gene>
<keyword evidence="2" id="KW-0547">Nucleotide-binding</keyword>
<protein>
    <recommendedName>
        <fullName evidence="4">Era-type G domain-containing protein</fullName>
    </recommendedName>
</protein>
<dbReference type="Gene3D" id="3.30.300.20">
    <property type="match status" value="1"/>
</dbReference>
<accession>A0A382U8P4</accession>
<dbReference type="PANTHER" id="PTHR42698:SF1">
    <property type="entry name" value="GTPASE ERA, MITOCHONDRIAL"/>
    <property type="match status" value="1"/>
</dbReference>
<dbReference type="InterPro" id="IPR015946">
    <property type="entry name" value="KH_dom-like_a/b"/>
</dbReference>
<feature type="non-terminal residue" evidence="5">
    <location>
        <position position="233"/>
    </location>
</feature>
<dbReference type="CDD" id="cd04163">
    <property type="entry name" value="Era"/>
    <property type="match status" value="1"/>
</dbReference>
<dbReference type="PROSITE" id="PS51713">
    <property type="entry name" value="G_ERA"/>
    <property type="match status" value="1"/>
</dbReference>
<dbReference type="Pfam" id="PF01926">
    <property type="entry name" value="MMR_HSR1"/>
    <property type="match status" value="1"/>
</dbReference>
<dbReference type="SUPFAM" id="SSF52540">
    <property type="entry name" value="P-loop containing nucleoside triphosphate hydrolases"/>
    <property type="match status" value="1"/>
</dbReference>
<dbReference type="GO" id="GO:0000028">
    <property type="term" value="P:ribosomal small subunit assembly"/>
    <property type="evidence" value="ECO:0007669"/>
    <property type="project" value="TreeGrafter"/>
</dbReference>
<dbReference type="InterPro" id="IPR027417">
    <property type="entry name" value="P-loop_NTPase"/>
</dbReference>
<evidence type="ECO:0000256" key="1">
    <source>
        <dbReference type="ARBA" id="ARBA00007921"/>
    </source>
</evidence>
<name>A0A382U8P4_9ZZZZ</name>
<dbReference type="Gene3D" id="3.40.50.300">
    <property type="entry name" value="P-loop containing nucleotide triphosphate hydrolases"/>
    <property type="match status" value="1"/>
</dbReference>
<dbReference type="AlphaFoldDB" id="A0A382U8P4"/>
<organism evidence="5">
    <name type="scientific">marine metagenome</name>
    <dbReference type="NCBI Taxonomy" id="408172"/>
    <lineage>
        <taxon>unclassified sequences</taxon>
        <taxon>metagenomes</taxon>
        <taxon>ecological metagenomes</taxon>
    </lineage>
</organism>
<evidence type="ECO:0000256" key="3">
    <source>
        <dbReference type="ARBA" id="ARBA00023134"/>
    </source>
</evidence>
<dbReference type="InterPro" id="IPR030388">
    <property type="entry name" value="G_ERA_dom"/>
</dbReference>
<dbReference type="GO" id="GO:0019843">
    <property type="term" value="F:rRNA binding"/>
    <property type="evidence" value="ECO:0007669"/>
    <property type="project" value="TreeGrafter"/>
</dbReference>
<evidence type="ECO:0000259" key="4">
    <source>
        <dbReference type="PROSITE" id="PS51713"/>
    </source>
</evidence>
<dbReference type="EMBL" id="UINC01142109">
    <property type="protein sequence ID" value="SVD30245.1"/>
    <property type="molecule type" value="Genomic_DNA"/>
</dbReference>
<dbReference type="NCBIfam" id="TIGR00231">
    <property type="entry name" value="small_GTP"/>
    <property type="match status" value="1"/>
</dbReference>
<feature type="domain" description="Era-type G" evidence="4">
    <location>
        <begin position="7"/>
        <end position="177"/>
    </location>
</feature>
<keyword evidence="3" id="KW-0342">GTP-binding</keyword>
<dbReference type="GO" id="GO:0005525">
    <property type="term" value="F:GTP binding"/>
    <property type="evidence" value="ECO:0007669"/>
    <property type="project" value="UniProtKB-KW"/>
</dbReference>
<reference evidence="5" key="1">
    <citation type="submission" date="2018-05" db="EMBL/GenBank/DDBJ databases">
        <authorList>
            <person name="Lanie J.A."/>
            <person name="Ng W.-L."/>
            <person name="Kazmierczak K.M."/>
            <person name="Andrzejewski T.M."/>
            <person name="Davidsen T.M."/>
            <person name="Wayne K.J."/>
            <person name="Tettelin H."/>
            <person name="Glass J.I."/>
            <person name="Rusch D."/>
            <person name="Podicherti R."/>
            <person name="Tsui H.-C.T."/>
            <person name="Winkler M.E."/>
        </authorList>
    </citation>
    <scope>NUCLEOTIDE SEQUENCE</scope>
</reference>
<dbReference type="PRINTS" id="PR00326">
    <property type="entry name" value="GTP1OBG"/>
</dbReference>
<proteinExistence type="inferred from homology"/>
<comment type="similarity">
    <text evidence="1">Belongs to the TRAFAC class TrmE-Era-EngA-EngB-Septin-like GTPase superfamily. Era GTPase family.</text>
</comment>
<evidence type="ECO:0000313" key="5">
    <source>
        <dbReference type="EMBL" id="SVD30245.1"/>
    </source>
</evidence>
<dbReference type="NCBIfam" id="TIGR00436">
    <property type="entry name" value="era"/>
    <property type="match status" value="1"/>
</dbReference>
<dbReference type="InterPro" id="IPR006073">
    <property type="entry name" value="GTP-bd"/>
</dbReference>